<dbReference type="Pfam" id="PF07843">
    <property type="entry name" value="DUF1634"/>
    <property type="match status" value="1"/>
</dbReference>
<feature type="transmembrane region" description="Helical" evidence="1">
    <location>
        <begin position="16"/>
        <end position="37"/>
    </location>
</feature>
<evidence type="ECO:0000313" key="2">
    <source>
        <dbReference type="EMBL" id="AKA67585.1"/>
    </source>
</evidence>
<dbReference type="InterPro" id="IPR012861">
    <property type="entry name" value="DUF1634"/>
</dbReference>
<protein>
    <recommendedName>
        <fullName evidence="4">DUF1634 domain-containing protein</fullName>
    </recommendedName>
</protein>
<feature type="transmembrane region" description="Helical" evidence="1">
    <location>
        <begin position="97"/>
        <end position="116"/>
    </location>
</feature>
<feature type="transmembrane region" description="Helical" evidence="1">
    <location>
        <begin position="65"/>
        <end position="90"/>
    </location>
</feature>
<dbReference type="KEGG" id="csq:CSCA_0460"/>
<proteinExistence type="predicted"/>
<dbReference type="Proteomes" id="UP000033115">
    <property type="component" value="Chromosome"/>
</dbReference>
<reference evidence="2 3" key="1">
    <citation type="journal article" date="2015" name="J. Biotechnol.">
        <title>Complete genome sequence of a malodorant-producing acetogen, Clostridium scatologenes ATCC 25775(T).</title>
        <authorList>
            <person name="Zhu Z."/>
            <person name="Guo T."/>
            <person name="Zheng H."/>
            <person name="Song T."/>
            <person name="Ouyang P."/>
            <person name="Xie J."/>
        </authorList>
    </citation>
    <scope>NUCLEOTIDE SEQUENCE [LARGE SCALE GENOMIC DNA]</scope>
    <source>
        <strain evidence="2 3">ATCC 25775</strain>
    </source>
</reference>
<dbReference type="RefSeq" id="WP_029160657.1">
    <property type="nucleotide sequence ID" value="NZ_CP009933.1"/>
</dbReference>
<evidence type="ECO:0000313" key="3">
    <source>
        <dbReference type="Proteomes" id="UP000033115"/>
    </source>
</evidence>
<dbReference type="HOGENOM" id="CLU_140339_2_0_9"/>
<sequence>MHKNEIEEMEIVISKFLKFGVLLSAFVIFIGFLMFLITGNSGYPGSTYPTGPISILKGALAFKSYAIILTGLMILIATPVFRVGVSIIVFAKEKDSLYVKITSFVFIILIISFILGKVE</sequence>
<organism evidence="2 3">
    <name type="scientific">Clostridium scatologenes</name>
    <dbReference type="NCBI Taxonomy" id="1548"/>
    <lineage>
        <taxon>Bacteria</taxon>
        <taxon>Bacillati</taxon>
        <taxon>Bacillota</taxon>
        <taxon>Clostridia</taxon>
        <taxon>Eubacteriales</taxon>
        <taxon>Clostridiaceae</taxon>
        <taxon>Clostridium</taxon>
    </lineage>
</organism>
<keyword evidence="1" id="KW-0472">Membrane</keyword>
<keyword evidence="3" id="KW-1185">Reference proteome</keyword>
<keyword evidence="1" id="KW-0812">Transmembrane</keyword>
<gene>
    <name evidence="2" type="ORF">CSCA_0460</name>
</gene>
<keyword evidence="1" id="KW-1133">Transmembrane helix</keyword>
<dbReference type="AlphaFoldDB" id="A0A0E3JM11"/>
<dbReference type="STRING" id="1548.CSCA_0460"/>
<name>A0A0E3JM11_CLOSL</name>
<evidence type="ECO:0000256" key="1">
    <source>
        <dbReference type="SAM" id="Phobius"/>
    </source>
</evidence>
<accession>A0A0E3JM11</accession>
<dbReference type="EMBL" id="CP009933">
    <property type="protein sequence ID" value="AKA67585.1"/>
    <property type="molecule type" value="Genomic_DNA"/>
</dbReference>
<evidence type="ECO:0008006" key="4">
    <source>
        <dbReference type="Google" id="ProtNLM"/>
    </source>
</evidence>